<dbReference type="Gene3D" id="3.40.50.150">
    <property type="entry name" value="Vaccinia Virus protein VP39"/>
    <property type="match status" value="1"/>
</dbReference>
<dbReference type="SUPFAM" id="SSF53335">
    <property type="entry name" value="S-adenosyl-L-methionine-dependent methyltransferases"/>
    <property type="match status" value="1"/>
</dbReference>
<keyword evidence="2" id="KW-1185">Reference proteome</keyword>
<evidence type="ECO:0000313" key="2">
    <source>
        <dbReference type="Proteomes" id="UP000014975"/>
    </source>
</evidence>
<organism evidence="1 2">
    <name type="scientific">Alkalidesulfovibrio alkalitolerans DSM 16529</name>
    <dbReference type="NCBI Taxonomy" id="1121439"/>
    <lineage>
        <taxon>Bacteria</taxon>
        <taxon>Pseudomonadati</taxon>
        <taxon>Thermodesulfobacteriota</taxon>
        <taxon>Desulfovibrionia</taxon>
        <taxon>Desulfovibrionales</taxon>
        <taxon>Desulfovibrionaceae</taxon>
        <taxon>Alkalidesulfovibrio</taxon>
    </lineage>
</organism>
<dbReference type="STRING" id="1121439.dsat_1929"/>
<dbReference type="EMBL" id="ATHI01000003">
    <property type="protein sequence ID" value="EPR35588.1"/>
    <property type="molecule type" value="Genomic_DNA"/>
</dbReference>
<protein>
    <submittedName>
        <fullName evidence="1">DNA adenine methylase</fullName>
    </submittedName>
</protein>
<evidence type="ECO:0000313" key="1">
    <source>
        <dbReference type="EMBL" id="EPR35588.1"/>
    </source>
</evidence>
<sequence length="93" mass="10687">MTTPLRGGGGVVFFLDPPYADGDQKLYASGGIDHAELRERLRTVKGSWILTYGDHPLIRELYADCEIVERERWRGINNAARKRYVELLIRPKE</sequence>
<keyword evidence="1" id="KW-0808">Transferase</keyword>
<accession>S7UTC8</accession>
<dbReference type="GO" id="GO:0032259">
    <property type="term" value="P:methylation"/>
    <property type="evidence" value="ECO:0007669"/>
    <property type="project" value="UniProtKB-KW"/>
</dbReference>
<comment type="caution">
    <text evidence="1">The sequence shown here is derived from an EMBL/GenBank/DDBJ whole genome shotgun (WGS) entry which is preliminary data.</text>
</comment>
<dbReference type="Proteomes" id="UP000014975">
    <property type="component" value="Unassembled WGS sequence"/>
</dbReference>
<dbReference type="GO" id="GO:0008168">
    <property type="term" value="F:methyltransferase activity"/>
    <property type="evidence" value="ECO:0007669"/>
    <property type="project" value="UniProtKB-KW"/>
</dbReference>
<dbReference type="AlphaFoldDB" id="S7UTC8"/>
<reference evidence="1 2" key="1">
    <citation type="journal article" date="2013" name="Genome Announc.">
        <title>Draft genome sequences for three mercury-methylating, sulfate-reducing bacteria.</title>
        <authorList>
            <person name="Brown S.D."/>
            <person name="Hurt R.A.Jr."/>
            <person name="Gilmour C.C."/>
            <person name="Elias D.A."/>
        </authorList>
    </citation>
    <scope>NUCLEOTIDE SEQUENCE [LARGE SCALE GENOMIC DNA]</scope>
    <source>
        <strain evidence="1 2">DSM 16529</strain>
    </source>
</reference>
<proteinExistence type="predicted"/>
<gene>
    <name evidence="1" type="ORF">dsat_1929</name>
</gene>
<name>S7UTC8_9BACT</name>
<dbReference type="InterPro" id="IPR029063">
    <property type="entry name" value="SAM-dependent_MTases_sf"/>
</dbReference>
<keyword evidence="1" id="KW-0489">Methyltransferase</keyword>